<dbReference type="InterPro" id="IPR015425">
    <property type="entry name" value="FH2_Formin"/>
</dbReference>
<proteinExistence type="predicted"/>
<dbReference type="GO" id="GO:0032153">
    <property type="term" value="C:cell division site"/>
    <property type="evidence" value="ECO:0007669"/>
    <property type="project" value="TreeGrafter"/>
</dbReference>
<reference evidence="4 5" key="1">
    <citation type="journal article" date="2018" name="Evol. Lett.">
        <title>Horizontal gene cluster transfer increased hallucinogenic mushroom diversity.</title>
        <authorList>
            <person name="Reynolds H.T."/>
            <person name="Vijayakumar V."/>
            <person name="Gluck-Thaler E."/>
            <person name="Korotkin H.B."/>
            <person name="Matheny P.B."/>
            <person name="Slot J.C."/>
        </authorList>
    </citation>
    <scope>NUCLEOTIDE SEQUENCE [LARGE SCALE GENOMIC DNA]</scope>
    <source>
        <strain evidence="4 5">2629</strain>
    </source>
</reference>
<dbReference type="Pfam" id="PF02181">
    <property type="entry name" value="FH2"/>
    <property type="match status" value="1"/>
</dbReference>
<name>A0A409W1U0_9AGAR</name>
<dbReference type="SMART" id="SM00498">
    <property type="entry name" value="FH2"/>
    <property type="match status" value="1"/>
</dbReference>
<evidence type="ECO:0000256" key="1">
    <source>
        <dbReference type="SAM" id="Coils"/>
    </source>
</evidence>
<evidence type="ECO:0000259" key="3">
    <source>
        <dbReference type="PROSITE" id="PS51444"/>
    </source>
</evidence>
<evidence type="ECO:0000313" key="5">
    <source>
        <dbReference type="Proteomes" id="UP000284842"/>
    </source>
</evidence>
<feature type="domain" description="FH2" evidence="3">
    <location>
        <begin position="36"/>
        <end position="442"/>
    </location>
</feature>
<dbReference type="InterPro" id="IPR051661">
    <property type="entry name" value="Actin_filament_regulator"/>
</dbReference>
<dbReference type="GO" id="GO:0043332">
    <property type="term" value="C:mating projection tip"/>
    <property type="evidence" value="ECO:0007669"/>
    <property type="project" value="TreeGrafter"/>
</dbReference>
<dbReference type="GO" id="GO:0051017">
    <property type="term" value="P:actin filament bundle assembly"/>
    <property type="evidence" value="ECO:0007669"/>
    <property type="project" value="TreeGrafter"/>
</dbReference>
<dbReference type="Gene3D" id="1.20.58.2220">
    <property type="entry name" value="Formin, FH2 domain"/>
    <property type="match status" value="1"/>
</dbReference>
<dbReference type="GO" id="GO:0051016">
    <property type="term" value="P:barbed-end actin filament capping"/>
    <property type="evidence" value="ECO:0007669"/>
    <property type="project" value="TreeGrafter"/>
</dbReference>
<evidence type="ECO:0000313" key="4">
    <source>
        <dbReference type="EMBL" id="PPQ72494.1"/>
    </source>
</evidence>
<dbReference type="AlphaFoldDB" id="A0A409W1U0"/>
<accession>A0A409W1U0</accession>
<comment type="caution">
    <text evidence="4">The sequence shown here is derived from an EMBL/GenBank/DDBJ whole genome shotgun (WGS) entry which is preliminary data.</text>
</comment>
<dbReference type="PROSITE" id="PS51444">
    <property type="entry name" value="FH2"/>
    <property type="match status" value="1"/>
</dbReference>
<dbReference type="EMBL" id="NHTK01005867">
    <property type="protein sequence ID" value="PPQ72494.1"/>
    <property type="molecule type" value="Genomic_DNA"/>
</dbReference>
<evidence type="ECO:0000256" key="2">
    <source>
        <dbReference type="SAM" id="MobiDB-lite"/>
    </source>
</evidence>
<feature type="region of interest" description="Disordered" evidence="2">
    <location>
        <begin position="469"/>
        <end position="498"/>
    </location>
</feature>
<dbReference type="PANTHER" id="PTHR47102">
    <property type="entry name" value="PROTEIN BNI1"/>
    <property type="match status" value="1"/>
</dbReference>
<feature type="region of interest" description="Disordered" evidence="2">
    <location>
        <begin position="1"/>
        <end position="22"/>
    </location>
</feature>
<sequence length="573" mass="65366">MKFSAGSPSGSVPSTAPSSARASMLGSNLNMLALRKEMPVTPSTKMKQLQWDKLAHQQVGKTLWNEDEPQREREMLKKLQMHSVWLEMEEDFKAKQLVINLIAKQKQAELRSVLDPQTKKRVEILIQLIRKLLVRKVEPEEIAFNIQQFDNDMCTQVILGELKAVLPSPEQVGKLNVYKNSPPEEIAGLHPSDRLMVQLIKINRLGPRIEGMLYKVAFEDTWSLLDEGAQKLYDAGNDLLNARNFKQLLSLILLIGNYMNGTGIKGGAFGFRVSSINKLVDTKSVHNTTLLHFLERTVAKHFPEMEEFLDELERPAEAYRVNLQEIRKGLSELREGLKRIHQELLDHYTELEDQDRFGTQMWAFYKKANSQLEDLTDDVKRADAIFTDAISYYGEEDKNVSSSEFFGFFKTFVTSYKKCKAENITAAEEKILSEKRLQALADTRANRQKAREDQENDPDADALEKILAGLRQGNTRRHNKKRRDLQGADAGDTTINANDPSFMALDMLAQLKSDGFEMPTQPMSPNLNRRSRRRRTERGTESDRELPSSPLATEITDLGEFSTTDSYFDNDSR</sequence>
<keyword evidence="1" id="KW-0175">Coiled coil</keyword>
<dbReference type="STRING" id="181874.A0A409W1U0"/>
<dbReference type="InParanoid" id="A0A409W1U0"/>
<protein>
    <recommendedName>
        <fullName evidence="3">FH2 domain-containing protein</fullName>
    </recommendedName>
</protein>
<feature type="coiled-coil region" evidence="1">
    <location>
        <begin position="334"/>
        <end position="385"/>
    </location>
</feature>
<dbReference type="OrthoDB" id="1104827at2759"/>
<feature type="region of interest" description="Disordered" evidence="2">
    <location>
        <begin position="515"/>
        <end position="573"/>
    </location>
</feature>
<dbReference type="Gene3D" id="6.10.30.50">
    <property type="match status" value="1"/>
</dbReference>
<dbReference type="Proteomes" id="UP000284842">
    <property type="component" value="Unassembled WGS sequence"/>
</dbReference>
<gene>
    <name evidence="4" type="ORF">CVT24_003257</name>
</gene>
<dbReference type="PANTHER" id="PTHR47102:SF2">
    <property type="entry name" value="PROTEIN BNI1"/>
    <property type="match status" value="1"/>
</dbReference>
<dbReference type="InterPro" id="IPR042201">
    <property type="entry name" value="FH2_Formin_sf"/>
</dbReference>
<keyword evidence="5" id="KW-1185">Reference proteome</keyword>
<dbReference type="GO" id="GO:1903475">
    <property type="term" value="P:mitotic actomyosin contractile ring assembly"/>
    <property type="evidence" value="ECO:0007669"/>
    <property type="project" value="TreeGrafter"/>
</dbReference>
<organism evidence="4 5">
    <name type="scientific">Panaeolus cyanescens</name>
    <dbReference type="NCBI Taxonomy" id="181874"/>
    <lineage>
        <taxon>Eukaryota</taxon>
        <taxon>Fungi</taxon>
        <taxon>Dikarya</taxon>
        <taxon>Basidiomycota</taxon>
        <taxon>Agaricomycotina</taxon>
        <taxon>Agaricomycetes</taxon>
        <taxon>Agaricomycetidae</taxon>
        <taxon>Agaricales</taxon>
        <taxon>Agaricineae</taxon>
        <taxon>Galeropsidaceae</taxon>
        <taxon>Panaeolus</taxon>
    </lineage>
</organism>
<feature type="compositionally biased region" description="Basic residues" evidence="2">
    <location>
        <begin position="474"/>
        <end position="483"/>
    </location>
</feature>
<dbReference type="SUPFAM" id="SSF101447">
    <property type="entry name" value="Formin homology 2 domain (FH2 domain)"/>
    <property type="match status" value="1"/>
</dbReference>
<feature type="compositionally biased region" description="Polar residues" evidence="2">
    <location>
        <begin position="561"/>
        <end position="573"/>
    </location>
</feature>
<feature type="compositionally biased region" description="Basic and acidic residues" evidence="2">
    <location>
        <begin position="537"/>
        <end position="546"/>
    </location>
</feature>